<dbReference type="EMBL" id="JABFAA010000004">
    <property type="protein sequence ID" value="MBA0679949.1"/>
    <property type="molecule type" value="Genomic_DNA"/>
</dbReference>
<proteinExistence type="predicted"/>
<evidence type="ECO:0000313" key="2">
    <source>
        <dbReference type="Proteomes" id="UP000593577"/>
    </source>
</evidence>
<dbReference type="AlphaFoldDB" id="A0A7J8WZI3"/>
<feature type="non-terminal residue" evidence="1">
    <location>
        <position position="1"/>
    </location>
</feature>
<name>A0A7J8WZI3_GOSAI</name>
<keyword evidence="2" id="KW-1185">Reference proteome</keyword>
<sequence>QQNKKLCTRIVIREEEGQVLKAKIYLNKYIPNAFAAEALACVQAIQFGAKSSYLRVDIEGNNMAHTFAKEGPRVGDDTYLNNRLSGEVLAVVVEDCRGLLRIGRSINEIGSVKRTWPWLGCPKKQSSRKVGQSMGNDKVKREVRESDQQVLVDGCGFVLGF</sequence>
<comment type="caution">
    <text evidence="1">The sequence shown here is derived from an EMBL/GenBank/DDBJ whole genome shotgun (WGS) entry which is preliminary data.</text>
</comment>
<organism evidence="1 2">
    <name type="scientific">Gossypium aridum</name>
    <name type="common">American cotton</name>
    <name type="synonym">Erioxylum aridum</name>
    <dbReference type="NCBI Taxonomy" id="34290"/>
    <lineage>
        <taxon>Eukaryota</taxon>
        <taxon>Viridiplantae</taxon>
        <taxon>Streptophyta</taxon>
        <taxon>Embryophyta</taxon>
        <taxon>Tracheophyta</taxon>
        <taxon>Spermatophyta</taxon>
        <taxon>Magnoliopsida</taxon>
        <taxon>eudicotyledons</taxon>
        <taxon>Gunneridae</taxon>
        <taxon>Pentapetalae</taxon>
        <taxon>rosids</taxon>
        <taxon>malvids</taxon>
        <taxon>Malvales</taxon>
        <taxon>Malvaceae</taxon>
        <taxon>Malvoideae</taxon>
        <taxon>Gossypium</taxon>
    </lineage>
</organism>
<gene>
    <name evidence="1" type="ORF">Goari_011689</name>
</gene>
<dbReference type="Proteomes" id="UP000593577">
    <property type="component" value="Unassembled WGS sequence"/>
</dbReference>
<reference evidence="1 2" key="1">
    <citation type="journal article" date="2019" name="Genome Biol. Evol.">
        <title>Insights into the evolution of the New World diploid cottons (Gossypium, subgenus Houzingenia) based on genome sequencing.</title>
        <authorList>
            <person name="Grover C.E."/>
            <person name="Arick M.A. 2nd"/>
            <person name="Thrash A."/>
            <person name="Conover J.L."/>
            <person name="Sanders W.S."/>
            <person name="Peterson D.G."/>
            <person name="Frelichowski J.E."/>
            <person name="Scheffler J.A."/>
            <person name="Scheffler B.E."/>
            <person name="Wendel J.F."/>
        </authorList>
    </citation>
    <scope>NUCLEOTIDE SEQUENCE [LARGE SCALE GENOMIC DNA]</scope>
    <source>
        <strain evidence="1">185</strain>
        <tissue evidence="1">Leaf</tissue>
    </source>
</reference>
<evidence type="ECO:0000313" key="1">
    <source>
        <dbReference type="EMBL" id="MBA0679949.1"/>
    </source>
</evidence>
<evidence type="ECO:0008006" key="3">
    <source>
        <dbReference type="Google" id="ProtNLM"/>
    </source>
</evidence>
<protein>
    <recommendedName>
        <fullName evidence="3">RNase H type-1 domain-containing protein</fullName>
    </recommendedName>
</protein>
<accession>A0A7J8WZI3</accession>